<dbReference type="SUPFAM" id="SSF51556">
    <property type="entry name" value="Metallo-dependent hydrolases"/>
    <property type="match status" value="1"/>
</dbReference>
<dbReference type="GO" id="GO:0016831">
    <property type="term" value="F:carboxy-lyase activity"/>
    <property type="evidence" value="ECO:0007669"/>
    <property type="project" value="InterPro"/>
</dbReference>
<keyword evidence="4" id="KW-1185">Reference proteome</keyword>
<dbReference type="GO" id="GO:0005737">
    <property type="term" value="C:cytoplasm"/>
    <property type="evidence" value="ECO:0007669"/>
    <property type="project" value="TreeGrafter"/>
</dbReference>
<dbReference type="GO" id="GO:0016787">
    <property type="term" value="F:hydrolase activity"/>
    <property type="evidence" value="ECO:0007669"/>
    <property type="project" value="InterPro"/>
</dbReference>
<keyword evidence="1" id="KW-0456">Lyase</keyword>
<dbReference type="GO" id="GO:0019748">
    <property type="term" value="P:secondary metabolic process"/>
    <property type="evidence" value="ECO:0007669"/>
    <property type="project" value="TreeGrafter"/>
</dbReference>
<proteinExistence type="predicted"/>
<dbReference type="Pfam" id="PF04909">
    <property type="entry name" value="Amidohydro_2"/>
    <property type="match status" value="1"/>
</dbReference>
<name>A0A231HAM8_9NOCA</name>
<dbReference type="Gene3D" id="3.20.20.140">
    <property type="entry name" value="Metal-dependent hydrolases"/>
    <property type="match status" value="1"/>
</dbReference>
<dbReference type="InterPro" id="IPR032465">
    <property type="entry name" value="ACMSD"/>
</dbReference>
<reference evidence="3 4" key="1">
    <citation type="submission" date="2017-07" db="EMBL/GenBank/DDBJ databases">
        <title>First draft Genome Sequence of Nocardia cerradoensis isolated from human infection.</title>
        <authorList>
            <person name="Carrasco G."/>
        </authorList>
    </citation>
    <scope>NUCLEOTIDE SEQUENCE [LARGE SCALE GENOMIC DNA]</scope>
    <source>
        <strain evidence="3 4">CNM20130759</strain>
    </source>
</reference>
<dbReference type="Proteomes" id="UP000215506">
    <property type="component" value="Unassembled WGS sequence"/>
</dbReference>
<dbReference type="AlphaFoldDB" id="A0A231HAM8"/>
<evidence type="ECO:0000313" key="3">
    <source>
        <dbReference type="EMBL" id="OXR45872.1"/>
    </source>
</evidence>
<gene>
    <name evidence="3" type="ORF">B7C42_02164</name>
</gene>
<dbReference type="PANTHER" id="PTHR21240:SF28">
    <property type="entry name" value="ISO-OROTATE DECARBOXYLASE (EUROFUNG)"/>
    <property type="match status" value="1"/>
</dbReference>
<comment type="caution">
    <text evidence="3">The sequence shown here is derived from an EMBL/GenBank/DDBJ whole genome shotgun (WGS) entry which is preliminary data.</text>
</comment>
<dbReference type="PANTHER" id="PTHR21240">
    <property type="entry name" value="2-AMINO-3-CARBOXYLMUCONATE-6-SEMIALDEHYDE DECARBOXYLASE"/>
    <property type="match status" value="1"/>
</dbReference>
<evidence type="ECO:0000313" key="4">
    <source>
        <dbReference type="Proteomes" id="UP000215506"/>
    </source>
</evidence>
<dbReference type="InterPro" id="IPR006680">
    <property type="entry name" value="Amidohydro-rel"/>
</dbReference>
<evidence type="ECO:0000256" key="1">
    <source>
        <dbReference type="ARBA" id="ARBA00023239"/>
    </source>
</evidence>
<dbReference type="InterPro" id="IPR032466">
    <property type="entry name" value="Metal_Hydrolase"/>
</dbReference>
<sequence length="384" mass="43855">MTQANIEVRMRVPSSDRVAVRVVDSDVHPVPRPGRLAELYPEPFRSKYFLNRQVGSTIFYDAPDFAYAYAMRVDAFTPDGGFPGSDPDTLFRQLIMGAGSDIAVLEPGLHQARLPEATSAAAAAVNTWLDQDWLDGHNNWHQRYRGSISAAAEDPAGAVREIEKWAGHPYMAQILIRAEPRPAWGDPMYDPVWAAAVKHDLPVACHLSRGNFEMLPMPPVGYPSYNHDFMVTYSLLAMNQVMSLIFDGVFDRFPALRIILVEHAFTWILPLMWRMDAIYEARKPWVEIKRKPSEYVKEHIKFTTQPLDYPDDKTELTRALEWMEAEKILLFSSDYPHWTFDDPRWLVKHLPEHTREAVMFGNGLKTYATLPDTVPVLPGQVRVF</sequence>
<protein>
    <recommendedName>
        <fullName evidence="2">Amidohydrolase-related domain-containing protein</fullName>
    </recommendedName>
</protein>
<dbReference type="EMBL" id="NGAF01000003">
    <property type="protein sequence ID" value="OXR45872.1"/>
    <property type="molecule type" value="Genomic_DNA"/>
</dbReference>
<dbReference type="RefSeq" id="WP_039782435.1">
    <property type="nucleotide sequence ID" value="NZ_JAAXOR010000001.1"/>
</dbReference>
<feature type="domain" description="Amidohydrolase-related" evidence="2">
    <location>
        <begin position="120"/>
        <end position="367"/>
    </location>
</feature>
<organism evidence="3 4">
    <name type="scientific">Nocardia cerradoensis</name>
    <dbReference type="NCBI Taxonomy" id="85688"/>
    <lineage>
        <taxon>Bacteria</taxon>
        <taxon>Bacillati</taxon>
        <taxon>Actinomycetota</taxon>
        <taxon>Actinomycetes</taxon>
        <taxon>Mycobacteriales</taxon>
        <taxon>Nocardiaceae</taxon>
        <taxon>Nocardia</taxon>
    </lineage>
</organism>
<evidence type="ECO:0000259" key="2">
    <source>
        <dbReference type="Pfam" id="PF04909"/>
    </source>
</evidence>
<accession>A0A231HAM8</accession>